<name>A0A2H1E950_9FLAO</name>
<sequence>MDFLNIKEQIKSKGYTYETFGKEVGLTKTSIARIVSGTQTPSFEMLAKIAKTLDVDIKDLFHSTKATMDPKTEIQHIINQLENLKNRL</sequence>
<evidence type="ECO:0000259" key="1">
    <source>
        <dbReference type="PROSITE" id="PS50943"/>
    </source>
</evidence>
<feature type="domain" description="HTH cro/C1-type" evidence="1">
    <location>
        <begin position="6"/>
        <end position="60"/>
    </location>
</feature>
<dbReference type="Gene3D" id="1.10.260.40">
    <property type="entry name" value="lambda repressor-like DNA-binding domains"/>
    <property type="match status" value="1"/>
</dbReference>
<keyword evidence="3" id="KW-1185">Reference proteome</keyword>
<proteinExistence type="predicted"/>
<dbReference type="AlphaFoldDB" id="A0A2H1E950"/>
<dbReference type="SUPFAM" id="SSF47413">
    <property type="entry name" value="lambda repressor-like DNA-binding domains"/>
    <property type="match status" value="1"/>
</dbReference>
<dbReference type="OrthoDB" id="7865033at2"/>
<dbReference type="InterPro" id="IPR010982">
    <property type="entry name" value="Lambda_DNA-bd_dom_sf"/>
</dbReference>
<dbReference type="InterPro" id="IPR001387">
    <property type="entry name" value="Cro/C1-type_HTH"/>
</dbReference>
<dbReference type="CDD" id="cd00093">
    <property type="entry name" value="HTH_XRE"/>
    <property type="match status" value="1"/>
</dbReference>
<gene>
    <name evidence="2" type="ORF">MARIT_1151</name>
</gene>
<dbReference type="RefSeq" id="WP_024742381.1">
    <property type="nucleotide sequence ID" value="NZ_BAUG01000065.1"/>
</dbReference>
<dbReference type="SMART" id="SM00530">
    <property type="entry name" value="HTH_XRE"/>
    <property type="match status" value="1"/>
</dbReference>
<protein>
    <recommendedName>
        <fullName evidence="1">HTH cro/C1-type domain-containing protein</fullName>
    </recommendedName>
</protein>
<dbReference type="PROSITE" id="PS50943">
    <property type="entry name" value="HTH_CROC1"/>
    <property type="match status" value="1"/>
</dbReference>
<dbReference type="GeneID" id="47722704"/>
<dbReference type="EMBL" id="LT634361">
    <property type="protein sequence ID" value="SFZ81518.1"/>
    <property type="molecule type" value="Genomic_DNA"/>
</dbReference>
<organism evidence="2 3">
    <name type="scientific">Tenacibaculum maritimum NCIMB 2154</name>
    <dbReference type="NCBI Taxonomy" id="1349785"/>
    <lineage>
        <taxon>Bacteria</taxon>
        <taxon>Pseudomonadati</taxon>
        <taxon>Bacteroidota</taxon>
        <taxon>Flavobacteriia</taxon>
        <taxon>Flavobacteriales</taxon>
        <taxon>Flavobacteriaceae</taxon>
        <taxon>Tenacibaculum</taxon>
    </lineage>
</organism>
<evidence type="ECO:0000313" key="3">
    <source>
        <dbReference type="Proteomes" id="UP000231564"/>
    </source>
</evidence>
<reference evidence="2 3" key="1">
    <citation type="submission" date="2016-11" db="EMBL/GenBank/DDBJ databases">
        <authorList>
            <person name="Jaros S."/>
            <person name="Januszkiewicz K."/>
            <person name="Wedrychowicz H."/>
        </authorList>
    </citation>
    <scope>NUCLEOTIDE SEQUENCE [LARGE SCALE GENOMIC DNA]</scope>
    <source>
        <strain evidence="2">NCIMB 2154T</strain>
    </source>
</reference>
<evidence type="ECO:0000313" key="2">
    <source>
        <dbReference type="EMBL" id="SFZ81518.1"/>
    </source>
</evidence>
<dbReference type="GO" id="GO:0003677">
    <property type="term" value="F:DNA binding"/>
    <property type="evidence" value="ECO:0007669"/>
    <property type="project" value="InterPro"/>
</dbReference>
<dbReference type="Proteomes" id="UP000231564">
    <property type="component" value="Chromosome MARIT"/>
</dbReference>
<dbReference type="Pfam" id="PF01381">
    <property type="entry name" value="HTH_3"/>
    <property type="match status" value="1"/>
</dbReference>
<dbReference type="KEGG" id="tmar:MARIT_1151"/>
<accession>A0A2H1E950</accession>